<protein>
    <submittedName>
        <fullName evidence="2">Ribonuclease H-like domain-containing protein</fullName>
    </submittedName>
</protein>
<comment type="caution">
    <text evidence="2">The sequence shown here is derived from an EMBL/GenBank/DDBJ whole genome shotgun (WGS) entry which is preliminary data.</text>
</comment>
<proteinExistence type="predicted"/>
<sequence length="107" mass="11963">MTRRVLLRCDSTGDLYPVIAPSLILHAFLVSQHTWHQRLGHPGSDVFRRLVSNNVISCNKEKPPVLCHACQLGKHVRLLVVSSNTIVSSCFDIVHSDVWTSPIPNLL</sequence>
<accession>A0A699V856</accession>
<dbReference type="EMBL" id="BKCJ011412205">
    <property type="protein sequence ID" value="GFD31257.1"/>
    <property type="molecule type" value="Genomic_DNA"/>
</dbReference>
<evidence type="ECO:0000313" key="2">
    <source>
        <dbReference type="EMBL" id="GFD31257.1"/>
    </source>
</evidence>
<feature type="domain" description="GAG-pre-integrase" evidence="1">
    <location>
        <begin position="24"/>
        <end position="75"/>
    </location>
</feature>
<feature type="non-terminal residue" evidence="2">
    <location>
        <position position="107"/>
    </location>
</feature>
<dbReference type="Pfam" id="PF13976">
    <property type="entry name" value="gag_pre-integrs"/>
    <property type="match status" value="1"/>
</dbReference>
<evidence type="ECO:0000259" key="1">
    <source>
        <dbReference type="Pfam" id="PF13976"/>
    </source>
</evidence>
<reference evidence="2" key="1">
    <citation type="journal article" date="2019" name="Sci. Rep.">
        <title>Draft genome of Tanacetum cinerariifolium, the natural source of mosquito coil.</title>
        <authorList>
            <person name="Yamashiro T."/>
            <person name="Shiraishi A."/>
            <person name="Satake H."/>
            <person name="Nakayama K."/>
        </authorList>
    </citation>
    <scope>NUCLEOTIDE SEQUENCE</scope>
</reference>
<dbReference type="AlphaFoldDB" id="A0A699V856"/>
<organism evidence="2">
    <name type="scientific">Tanacetum cinerariifolium</name>
    <name type="common">Dalmatian daisy</name>
    <name type="synonym">Chrysanthemum cinerariifolium</name>
    <dbReference type="NCBI Taxonomy" id="118510"/>
    <lineage>
        <taxon>Eukaryota</taxon>
        <taxon>Viridiplantae</taxon>
        <taxon>Streptophyta</taxon>
        <taxon>Embryophyta</taxon>
        <taxon>Tracheophyta</taxon>
        <taxon>Spermatophyta</taxon>
        <taxon>Magnoliopsida</taxon>
        <taxon>eudicotyledons</taxon>
        <taxon>Gunneridae</taxon>
        <taxon>Pentapetalae</taxon>
        <taxon>asterids</taxon>
        <taxon>campanulids</taxon>
        <taxon>Asterales</taxon>
        <taxon>Asteraceae</taxon>
        <taxon>Asteroideae</taxon>
        <taxon>Anthemideae</taxon>
        <taxon>Anthemidinae</taxon>
        <taxon>Tanacetum</taxon>
    </lineage>
</organism>
<dbReference type="InterPro" id="IPR025724">
    <property type="entry name" value="GAG-pre-integrase_dom"/>
</dbReference>
<name>A0A699V856_TANCI</name>
<gene>
    <name evidence="2" type="ORF">Tci_903226</name>
</gene>